<keyword evidence="2" id="KW-1185">Reference proteome</keyword>
<gene>
    <name evidence="1" type="ORF">SAMN05428963_1254</name>
</gene>
<name>A0A1T4TCQ0_9HYPH</name>
<evidence type="ECO:0000313" key="1">
    <source>
        <dbReference type="EMBL" id="SKA38320.1"/>
    </source>
</evidence>
<dbReference type="RefSeq" id="WP_078710410.1">
    <property type="nucleotide sequence ID" value="NZ_FUXL01000025.1"/>
</dbReference>
<evidence type="ECO:0000313" key="2">
    <source>
        <dbReference type="Proteomes" id="UP000190135"/>
    </source>
</evidence>
<dbReference type="OrthoDB" id="8245175at2"/>
<dbReference type="EMBL" id="FUXL01000025">
    <property type="protein sequence ID" value="SKA38320.1"/>
    <property type="molecule type" value="Genomic_DNA"/>
</dbReference>
<dbReference type="AlphaFoldDB" id="A0A1T4TCQ0"/>
<sequence length="74" mass="8050">MARFQCHECGFDGHAEWHGELVCPRCGCDHGVRAAIGIEEMTEAEADAIEALATELEGSEEWAMDEDGAANRRG</sequence>
<dbReference type="STRING" id="1365950.SAMN05428963_1254"/>
<dbReference type="Proteomes" id="UP000190135">
    <property type="component" value="Unassembled WGS sequence"/>
</dbReference>
<accession>A0A1T4TCQ0</accession>
<reference evidence="1 2" key="1">
    <citation type="submission" date="2017-02" db="EMBL/GenBank/DDBJ databases">
        <authorList>
            <person name="Peterson S.W."/>
        </authorList>
    </citation>
    <scope>NUCLEOTIDE SEQUENCE [LARGE SCALE GENOMIC DNA]</scope>
    <source>
        <strain evidence="1 2">USBA 369</strain>
    </source>
</reference>
<proteinExistence type="predicted"/>
<organism evidence="1 2">
    <name type="scientific">Consotaella salsifontis</name>
    <dbReference type="NCBI Taxonomy" id="1365950"/>
    <lineage>
        <taxon>Bacteria</taxon>
        <taxon>Pseudomonadati</taxon>
        <taxon>Pseudomonadota</taxon>
        <taxon>Alphaproteobacteria</taxon>
        <taxon>Hyphomicrobiales</taxon>
        <taxon>Aurantimonadaceae</taxon>
        <taxon>Consotaella</taxon>
    </lineage>
</organism>
<protein>
    <submittedName>
        <fullName evidence="1">Uncharacterized protein</fullName>
    </submittedName>
</protein>